<dbReference type="Proteomes" id="UP000680348">
    <property type="component" value="Unassembled WGS sequence"/>
</dbReference>
<keyword evidence="9" id="KW-1185">Reference proteome</keyword>
<dbReference type="PRINTS" id="PR01008">
    <property type="entry name" value="FLGLRINGFLGH"/>
</dbReference>
<dbReference type="HAMAP" id="MF_00415">
    <property type="entry name" value="FlgH"/>
    <property type="match status" value="1"/>
</dbReference>
<keyword evidence="8" id="KW-0966">Cell projection</keyword>
<evidence type="ECO:0000256" key="5">
    <source>
        <dbReference type="ARBA" id="ARBA00023143"/>
    </source>
</evidence>
<comment type="subunit">
    <text evidence="7">The basal body constitutes a major portion of the flagellar organelle and consists of four rings (L,P,S, and M) mounted on a central rod.</text>
</comment>
<dbReference type="PANTHER" id="PTHR34933">
    <property type="entry name" value="FLAGELLAR L-RING PROTEIN"/>
    <property type="match status" value="1"/>
</dbReference>
<dbReference type="PROSITE" id="PS51257">
    <property type="entry name" value="PROKAR_LIPOPROTEIN"/>
    <property type="match status" value="1"/>
</dbReference>
<dbReference type="PANTHER" id="PTHR34933:SF1">
    <property type="entry name" value="FLAGELLAR L-RING PROTEIN"/>
    <property type="match status" value="1"/>
</dbReference>
<keyword evidence="5 7" id="KW-0975">Bacterial flagellum</keyword>
<comment type="subcellular location">
    <subcellularLocation>
        <location evidence="7">Cell outer membrane</location>
        <topology evidence="7">Lipid-anchor</topology>
    </subcellularLocation>
    <subcellularLocation>
        <location evidence="7">Bacterial flagellum basal body</location>
    </subcellularLocation>
</comment>
<comment type="similarity">
    <text evidence="2 7">Belongs to the FlgH family.</text>
</comment>
<evidence type="ECO:0000256" key="1">
    <source>
        <dbReference type="ARBA" id="ARBA00002591"/>
    </source>
</evidence>
<keyword evidence="4 7" id="KW-0472">Membrane</keyword>
<dbReference type="GO" id="GO:0009427">
    <property type="term" value="C:bacterial-type flagellum basal body, distal rod, L ring"/>
    <property type="evidence" value="ECO:0007669"/>
    <property type="project" value="InterPro"/>
</dbReference>
<sequence length="236" mass="25180">MIVIGRSVAAIAAIGFLAGCASLNEVGREPAMTPVGAGVAVVPAPYSYAEPPARPVKRFSLWDDRQSRLFTDARAIATGDILTVFIRINDRARFKNESDRSRISARSLSVGLAGDWNGTKTGTATADGAIDSATRTNGAGATERSEDMVLNVAAVVTDVMPNGNLLISGSQEVRVNYELRVLTIAGIVRPQDIGPNNTISYERIAEARISYGGRGRLSEVQQPAWGHQIVDQVLPF</sequence>
<evidence type="ECO:0000256" key="3">
    <source>
        <dbReference type="ARBA" id="ARBA00022729"/>
    </source>
</evidence>
<dbReference type="GO" id="GO:0009279">
    <property type="term" value="C:cell outer membrane"/>
    <property type="evidence" value="ECO:0007669"/>
    <property type="project" value="UniProtKB-SubCell"/>
</dbReference>
<reference evidence="8" key="1">
    <citation type="submission" date="2021-04" db="EMBL/GenBank/DDBJ databases">
        <title>Pseudaminobacter soli sp. nov., isolated from paddy soil contaminated by heavy metals.</title>
        <authorList>
            <person name="Zhang K."/>
        </authorList>
    </citation>
    <scope>NUCLEOTIDE SEQUENCE</scope>
    <source>
        <strain evidence="8">19-2017</strain>
    </source>
</reference>
<evidence type="ECO:0000313" key="8">
    <source>
        <dbReference type="EMBL" id="MBS3650335.1"/>
    </source>
</evidence>
<proteinExistence type="inferred from homology"/>
<organism evidence="8 9">
    <name type="scientific">Pseudaminobacter soli</name>
    <name type="common">ex Zhang et al. 2022</name>
    <dbReference type="NCBI Taxonomy" id="2831468"/>
    <lineage>
        <taxon>Bacteria</taxon>
        <taxon>Pseudomonadati</taxon>
        <taxon>Pseudomonadota</taxon>
        <taxon>Alphaproteobacteria</taxon>
        <taxon>Hyphomicrobiales</taxon>
        <taxon>Phyllobacteriaceae</taxon>
        <taxon>Pseudaminobacter</taxon>
    </lineage>
</organism>
<dbReference type="NCBIfam" id="NF001305">
    <property type="entry name" value="PRK00249.1-5"/>
    <property type="match status" value="1"/>
</dbReference>
<comment type="function">
    <text evidence="1 7">Assembles around the rod to form the L-ring and probably protects the motor/basal body from shearing forces during rotation.</text>
</comment>
<keyword evidence="8" id="KW-0969">Cilium</keyword>
<evidence type="ECO:0000256" key="6">
    <source>
        <dbReference type="ARBA" id="ARBA00023237"/>
    </source>
</evidence>
<keyword evidence="3 7" id="KW-0732">Signal</keyword>
<protein>
    <recommendedName>
        <fullName evidence="7">Flagellar L-ring protein</fullName>
    </recommendedName>
    <alternativeName>
        <fullName evidence="7">Basal body L-ring protein</fullName>
    </alternativeName>
</protein>
<dbReference type="InterPro" id="IPR000527">
    <property type="entry name" value="Flag_Lring"/>
</dbReference>
<accession>A0A942E3E0</accession>
<dbReference type="GO" id="GO:0003774">
    <property type="term" value="F:cytoskeletal motor activity"/>
    <property type="evidence" value="ECO:0007669"/>
    <property type="project" value="InterPro"/>
</dbReference>
<evidence type="ECO:0000256" key="2">
    <source>
        <dbReference type="ARBA" id="ARBA00006929"/>
    </source>
</evidence>
<evidence type="ECO:0000256" key="7">
    <source>
        <dbReference type="HAMAP-Rule" id="MF_00415"/>
    </source>
</evidence>
<dbReference type="AlphaFoldDB" id="A0A942E3E0"/>
<gene>
    <name evidence="7" type="primary">flgH</name>
    <name evidence="8" type="ORF">KEU06_17100</name>
</gene>
<comment type="caution">
    <text evidence="8">The sequence shown here is derived from an EMBL/GenBank/DDBJ whole genome shotgun (WGS) entry which is preliminary data.</text>
</comment>
<keyword evidence="6 7" id="KW-0998">Cell outer membrane</keyword>
<keyword evidence="7" id="KW-0449">Lipoprotein</keyword>
<evidence type="ECO:0000313" key="9">
    <source>
        <dbReference type="Proteomes" id="UP000680348"/>
    </source>
</evidence>
<name>A0A942E3E0_9HYPH</name>
<dbReference type="Pfam" id="PF02107">
    <property type="entry name" value="FlgH"/>
    <property type="match status" value="1"/>
</dbReference>
<dbReference type="GO" id="GO:0071973">
    <property type="term" value="P:bacterial-type flagellum-dependent cell motility"/>
    <property type="evidence" value="ECO:0007669"/>
    <property type="project" value="InterPro"/>
</dbReference>
<dbReference type="EMBL" id="JAGWCR010000009">
    <property type="protein sequence ID" value="MBS3650335.1"/>
    <property type="molecule type" value="Genomic_DNA"/>
</dbReference>
<evidence type="ECO:0000256" key="4">
    <source>
        <dbReference type="ARBA" id="ARBA00023136"/>
    </source>
</evidence>
<keyword evidence="8" id="KW-0282">Flagellum</keyword>